<evidence type="ECO:0000313" key="6">
    <source>
        <dbReference type="EMBL" id="MBB3945371.1"/>
    </source>
</evidence>
<dbReference type="PANTHER" id="PTHR30249:SF0">
    <property type="entry name" value="PLASTIDAL GLYCOLATE_GLYCERATE TRANSLOCATOR 1, CHLOROPLASTIC"/>
    <property type="match status" value="1"/>
</dbReference>
<dbReference type="Proteomes" id="UP000565286">
    <property type="component" value="Unassembled WGS sequence"/>
</dbReference>
<dbReference type="RefSeq" id="WP_183894854.1">
    <property type="nucleotide sequence ID" value="NZ_JACIDV010000003.1"/>
</dbReference>
<keyword evidence="7" id="KW-1185">Reference proteome</keyword>
<feature type="transmembrane region" description="Helical" evidence="5">
    <location>
        <begin position="39"/>
        <end position="58"/>
    </location>
</feature>
<dbReference type="AlphaFoldDB" id="A0A7W6C5V4"/>
<evidence type="ECO:0000256" key="4">
    <source>
        <dbReference type="ARBA" id="ARBA00023136"/>
    </source>
</evidence>
<feature type="transmembrane region" description="Helical" evidence="5">
    <location>
        <begin position="100"/>
        <end position="122"/>
    </location>
</feature>
<dbReference type="InterPro" id="IPR007300">
    <property type="entry name" value="CidB/LrgB"/>
</dbReference>
<evidence type="ECO:0000256" key="5">
    <source>
        <dbReference type="SAM" id="Phobius"/>
    </source>
</evidence>
<feature type="transmembrane region" description="Helical" evidence="5">
    <location>
        <begin position="154"/>
        <end position="175"/>
    </location>
</feature>
<protein>
    <submittedName>
        <fullName evidence="6">Putative murein hydrolase (TIGR00659 family)</fullName>
    </submittedName>
</protein>
<dbReference type="GO" id="GO:0016787">
    <property type="term" value="F:hydrolase activity"/>
    <property type="evidence" value="ECO:0007669"/>
    <property type="project" value="UniProtKB-KW"/>
</dbReference>
<proteinExistence type="predicted"/>
<organism evidence="6 7">
    <name type="scientific">Rhizobium skierniewicense</name>
    <dbReference type="NCBI Taxonomy" id="984260"/>
    <lineage>
        <taxon>Bacteria</taxon>
        <taxon>Pseudomonadati</taxon>
        <taxon>Pseudomonadota</taxon>
        <taxon>Alphaproteobacteria</taxon>
        <taxon>Hyphomicrobiales</taxon>
        <taxon>Rhizobiaceae</taxon>
        <taxon>Rhizobium/Agrobacterium group</taxon>
        <taxon>Rhizobium</taxon>
    </lineage>
</organism>
<dbReference type="Pfam" id="PF04172">
    <property type="entry name" value="LrgB"/>
    <property type="match status" value="1"/>
</dbReference>
<feature type="transmembrane region" description="Helical" evidence="5">
    <location>
        <begin position="6"/>
        <end position="27"/>
    </location>
</feature>
<evidence type="ECO:0000313" key="7">
    <source>
        <dbReference type="Proteomes" id="UP000565286"/>
    </source>
</evidence>
<evidence type="ECO:0000256" key="1">
    <source>
        <dbReference type="ARBA" id="ARBA00004141"/>
    </source>
</evidence>
<dbReference type="GO" id="GO:0016020">
    <property type="term" value="C:membrane"/>
    <property type="evidence" value="ECO:0007669"/>
    <property type="project" value="UniProtKB-SubCell"/>
</dbReference>
<keyword evidence="6" id="KW-0378">Hydrolase</keyword>
<sequence length="232" mass="24363">MTDGLWVYLSTSSLLWLVGTLAIWQISLRVCDLRPANPFMNPVMMSVCLMVGILQLASIDYTTYFEGAQFIHFLLGPATVALGIPLYRQISLVKANLFPILCASLVGSVTAVSSTIFLSQLFDFDQTVVASLAPKSTTAAVAMAISEGSNGDPALTAAVVIMTGICGAIIVTPLMNALKIRDYSARGFAVGLSSHGIGTARAYSVDPVAGLFSGIAMGLNAILTSLIVPLLL</sequence>
<feature type="transmembrane region" description="Helical" evidence="5">
    <location>
        <begin position="70"/>
        <end position="88"/>
    </location>
</feature>
<comment type="caution">
    <text evidence="6">The sequence shown here is derived from an EMBL/GenBank/DDBJ whole genome shotgun (WGS) entry which is preliminary data.</text>
</comment>
<evidence type="ECO:0000256" key="3">
    <source>
        <dbReference type="ARBA" id="ARBA00022989"/>
    </source>
</evidence>
<dbReference type="EMBL" id="JACIDV010000003">
    <property type="protein sequence ID" value="MBB3945371.1"/>
    <property type="molecule type" value="Genomic_DNA"/>
</dbReference>
<gene>
    <name evidence="6" type="ORF">GGQ73_001304</name>
</gene>
<feature type="transmembrane region" description="Helical" evidence="5">
    <location>
        <begin position="210"/>
        <end position="231"/>
    </location>
</feature>
<keyword evidence="2 5" id="KW-0812">Transmembrane</keyword>
<keyword evidence="3 5" id="KW-1133">Transmembrane helix</keyword>
<accession>A0A7W6C5V4</accession>
<keyword evidence="4 5" id="KW-0472">Membrane</keyword>
<dbReference type="PANTHER" id="PTHR30249">
    <property type="entry name" value="PUTATIVE SEROTONIN TRANSPORTER"/>
    <property type="match status" value="1"/>
</dbReference>
<evidence type="ECO:0000256" key="2">
    <source>
        <dbReference type="ARBA" id="ARBA00022692"/>
    </source>
</evidence>
<comment type="subcellular location">
    <subcellularLocation>
        <location evidence="1">Membrane</location>
        <topology evidence="1">Multi-pass membrane protein</topology>
    </subcellularLocation>
</comment>
<name>A0A7W6C5V4_9HYPH</name>
<reference evidence="6 7" key="1">
    <citation type="submission" date="2020-08" db="EMBL/GenBank/DDBJ databases">
        <title>Genomic Encyclopedia of Type Strains, Phase IV (KMG-IV): sequencing the most valuable type-strain genomes for metagenomic binning, comparative biology and taxonomic classification.</title>
        <authorList>
            <person name="Goeker M."/>
        </authorList>
    </citation>
    <scope>NUCLEOTIDE SEQUENCE [LARGE SCALE GENOMIC DNA]</scope>
    <source>
        <strain evidence="6 7">DSM 26438</strain>
    </source>
</reference>